<dbReference type="PANTHER" id="PTHR35851:SF1">
    <property type="entry name" value="CELL DIVISION PROTEIN FTSQ"/>
    <property type="match status" value="1"/>
</dbReference>
<comment type="function">
    <text evidence="9">Essential cell division protein. May link together the upstream cell division proteins, which are predominantly cytoplasmic, with the downstream cell division proteins, which are predominantly periplasmic. May control correct divisome assembly.</text>
</comment>
<dbReference type="PANTHER" id="PTHR35851">
    <property type="entry name" value="CELL DIVISION PROTEIN FTSQ"/>
    <property type="match status" value="1"/>
</dbReference>
<sequence>MSLMFLILVLSTILWSCWIFVAWMKNHCLPLSKLVIVGKLCYTTHNDICQSIMALGVPGTIVTQNVNVIHQQIQKLPWIKQVSVRKQWPDKLKISLVEYVPVARWNDLYMLDNSGQKFSCLTDQRTLGSIPMLYGPQGSEIDVLMGYTNMNQLLKLVNCQIKIVSMSARYSWQLILQDDIKLTLGRKDRIQRLQRFIDMYPILLQQAWKNHKRISYVDLRYQSGFAVGWAPIFIDSKPRN</sequence>
<proteinExistence type="inferred from homology"/>
<dbReference type="GO" id="GO:0090529">
    <property type="term" value="P:cell septum assembly"/>
    <property type="evidence" value="ECO:0007669"/>
    <property type="project" value="InterPro"/>
</dbReference>
<organism evidence="11 12">
    <name type="scientific">Candidatus Palibaumannia cicadellinicola</name>
    <dbReference type="NCBI Taxonomy" id="186490"/>
    <lineage>
        <taxon>Bacteria</taxon>
        <taxon>Pseudomonadati</taxon>
        <taxon>Pseudomonadota</taxon>
        <taxon>Gammaproteobacteria</taxon>
        <taxon>Candidatus Palibaumannia</taxon>
    </lineage>
</organism>
<comment type="similarity">
    <text evidence="9">Belongs to the FtsQ/DivIB family. FtsQ subfamily.</text>
</comment>
<dbReference type="InterPro" id="IPR013685">
    <property type="entry name" value="POTRA_FtsQ_type"/>
</dbReference>
<dbReference type="EMBL" id="CP008985">
    <property type="protein sequence ID" value="AIN47434.1"/>
    <property type="molecule type" value="Genomic_DNA"/>
</dbReference>
<keyword evidence="5 9" id="KW-0812">Transmembrane</keyword>
<evidence type="ECO:0000259" key="10">
    <source>
        <dbReference type="PROSITE" id="PS51779"/>
    </source>
</evidence>
<dbReference type="OrthoDB" id="9790370at2"/>
<dbReference type="Gene3D" id="3.40.50.11690">
    <property type="entry name" value="Cell division protein FtsQ/DivIB"/>
    <property type="match status" value="1"/>
</dbReference>
<evidence type="ECO:0000256" key="5">
    <source>
        <dbReference type="ARBA" id="ARBA00022692"/>
    </source>
</evidence>
<gene>
    <name evidence="9" type="primary">ftsQ</name>
    <name evidence="11" type="ORF">IM45_1137</name>
</gene>
<protein>
    <recommendedName>
        <fullName evidence="9">Cell division protein FtsQ</fullName>
    </recommendedName>
</protein>
<evidence type="ECO:0000313" key="12">
    <source>
        <dbReference type="Proteomes" id="UP000067325"/>
    </source>
</evidence>
<comment type="subunit">
    <text evidence="9">Part of a complex composed of FtsB, FtsL and FtsQ.</text>
</comment>
<evidence type="ECO:0000313" key="11">
    <source>
        <dbReference type="EMBL" id="AIN47434.1"/>
    </source>
</evidence>
<evidence type="ECO:0000256" key="2">
    <source>
        <dbReference type="ARBA" id="ARBA00022475"/>
    </source>
</evidence>
<dbReference type="Gene3D" id="3.10.20.310">
    <property type="entry name" value="membrane protein fhac"/>
    <property type="match status" value="1"/>
</dbReference>
<name>A0A088MZ02_9GAMM</name>
<comment type="subcellular location">
    <subcellularLocation>
        <location evidence="9">Cell inner membrane</location>
        <topology evidence="9">Single-pass type II membrane protein</topology>
    </subcellularLocation>
    <subcellularLocation>
        <location evidence="1">Membrane</location>
    </subcellularLocation>
    <text evidence="9">Localizes to the division septum.</text>
</comment>
<keyword evidence="3 9" id="KW-0997">Cell inner membrane</keyword>
<keyword evidence="8 9" id="KW-0131">Cell cycle</keyword>
<dbReference type="Proteomes" id="UP000067325">
    <property type="component" value="Chromosome"/>
</dbReference>
<evidence type="ECO:0000256" key="4">
    <source>
        <dbReference type="ARBA" id="ARBA00022618"/>
    </source>
</evidence>
<dbReference type="Pfam" id="PF08478">
    <property type="entry name" value="POTRA_1"/>
    <property type="match status" value="1"/>
</dbReference>
<evidence type="ECO:0000256" key="8">
    <source>
        <dbReference type="ARBA" id="ARBA00023306"/>
    </source>
</evidence>
<dbReference type="AlphaFoldDB" id="A0A088MZ02"/>
<dbReference type="InterPro" id="IPR034746">
    <property type="entry name" value="POTRA"/>
</dbReference>
<keyword evidence="2 9" id="KW-1003">Cell membrane</keyword>
<dbReference type="HAMAP" id="MF_00911">
    <property type="entry name" value="FtsQ_subfam"/>
    <property type="match status" value="1"/>
</dbReference>
<keyword evidence="7 9" id="KW-0472">Membrane</keyword>
<dbReference type="GO" id="GO:0043093">
    <property type="term" value="P:FtsZ-dependent cytokinesis"/>
    <property type="evidence" value="ECO:0007669"/>
    <property type="project" value="UniProtKB-UniRule"/>
</dbReference>
<evidence type="ECO:0000256" key="3">
    <source>
        <dbReference type="ARBA" id="ARBA00022519"/>
    </source>
</evidence>
<dbReference type="GO" id="GO:0005886">
    <property type="term" value="C:plasma membrane"/>
    <property type="evidence" value="ECO:0007669"/>
    <property type="project" value="UniProtKB-SubCell"/>
</dbReference>
<dbReference type="GO" id="GO:0032153">
    <property type="term" value="C:cell division site"/>
    <property type="evidence" value="ECO:0007669"/>
    <property type="project" value="UniProtKB-UniRule"/>
</dbReference>
<evidence type="ECO:0000256" key="6">
    <source>
        <dbReference type="ARBA" id="ARBA00022989"/>
    </source>
</evidence>
<evidence type="ECO:0000256" key="7">
    <source>
        <dbReference type="ARBA" id="ARBA00023136"/>
    </source>
</evidence>
<keyword evidence="6 9" id="KW-1133">Transmembrane helix</keyword>
<evidence type="ECO:0000256" key="9">
    <source>
        <dbReference type="HAMAP-Rule" id="MF_00911"/>
    </source>
</evidence>
<dbReference type="RefSeq" id="WP_038499040.1">
    <property type="nucleotide sequence ID" value="NZ_CP008985.1"/>
</dbReference>
<dbReference type="InterPro" id="IPR045335">
    <property type="entry name" value="FtsQ_C_sf"/>
</dbReference>
<reference evidence="11 12" key="1">
    <citation type="journal article" date="2014" name="MBio">
        <title>Differential genome evolution between companion symbionts in an insect-bacterial symbiosis.</title>
        <authorList>
            <person name="Bennett G.M."/>
            <person name="McCutcheon J.P."/>
            <person name="MacDonald B.R."/>
            <person name="Romanovicz D."/>
            <person name="Moran N.A."/>
        </authorList>
    </citation>
    <scope>NUCLEOTIDE SEQUENCE [LARGE SCALE GENOMIC DNA]</scope>
    <source>
        <strain evidence="11 12">BGSS</strain>
    </source>
</reference>
<dbReference type="InterPro" id="IPR026579">
    <property type="entry name" value="FtsQ"/>
</dbReference>
<keyword evidence="4 9" id="KW-0132">Cell division</keyword>
<accession>A0A088MZ02</accession>
<dbReference type="PROSITE" id="PS51779">
    <property type="entry name" value="POTRA"/>
    <property type="match status" value="1"/>
</dbReference>
<dbReference type="Pfam" id="PF03799">
    <property type="entry name" value="FtsQ_DivIB_C"/>
    <property type="match status" value="1"/>
</dbReference>
<dbReference type="eggNOG" id="COG1589">
    <property type="taxonomic scope" value="Bacteria"/>
</dbReference>
<dbReference type="KEGG" id="bcib:IM45_1137"/>
<feature type="domain" description="POTRA" evidence="10">
    <location>
        <begin position="29"/>
        <end position="99"/>
    </location>
</feature>
<dbReference type="InterPro" id="IPR005548">
    <property type="entry name" value="Cell_div_FtsQ/DivIB_C"/>
</dbReference>
<evidence type="ECO:0000256" key="1">
    <source>
        <dbReference type="ARBA" id="ARBA00004370"/>
    </source>
</evidence>